<dbReference type="Proteomes" id="UP000663792">
    <property type="component" value="Unassembled WGS sequence"/>
</dbReference>
<dbReference type="Pfam" id="PF07729">
    <property type="entry name" value="FCD"/>
    <property type="match status" value="1"/>
</dbReference>
<dbReference type="SUPFAM" id="SSF48008">
    <property type="entry name" value="GntR ligand-binding domain-like"/>
    <property type="match status" value="1"/>
</dbReference>
<dbReference type="PANTHER" id="PTHR43537">
    <property type="entry name" value="TRANSCRIPTIONAL REGULATOR, GNTR FAMILY"/>
    <property type="match status" value="1"/>
</dbReference>
<protein>
    <submittedName>
        <fullName evidence="5">GntR family transcriptional regulator</fullName>
    </submittedName>
</protein>
<dbReference type="InterPro" id="IPR008920">
    <property type="entry name" value="TF_FadR/GntR_C"/>
</dbReference>
<keyword evidence="6" id="KW-1185">Reference proteome</keyword>
<dbReference type="InterPro" id="IPR036388">
    <property type="entry name" value="WH-like_DNA-bd_sf"/>
</dbReference>
<evidence type="ECO:0000313" key="6">
    <source>
        <dbReference type="Proteomes" id="UP000663792"/>
    </source>
</evidence>
<keyword evidence="3" id="KW-0804">Transcription</keyword>
<dbReference type="EMBL" id="JAERWK010000019">
    <property type="protein sequence ID" value="MBM9468515.1"/>
    <property type="molecule type" value="Genomic_DNA"/>
</dbReference>
<dbReference type="InterPro" id="IPR036390">
    <property type="entry name" value="WH_DNA-bd_sf"/>
</dbReference>
<keyword evidence="1" id="KW-0805">Transcription regulation</keyword>
<dbReference type="SMART" id="SM00345">
    <property type="entry name" value="HTH_GNTR"/>
    <property type="match status" value="1"/>
</dbReference>
<dbReference type="PROSITE" id="PS50949">
    <property type="entry name" value="HTH_GNTR"/>
    <property type="match status" value="1"/>
</dbReference>
<dbReference type="Gene3D" id="1.20.120.530">
    <property type="entry name" value="GntR ligand-binding domain-like"/>
    <property type="match status" value="1"/>
</dbReference>
<keyword evidence="2" id="KW-0238">DNA-binding</keyword>
<dbReference type="GO" id="GO:0003677">
    <property type="term" value="F:DNA binding"/>
    <property type="evidence" value="ECO:0007669"/>
    <property type="project" value="UniProtKB-KW"/>
</dbReference>
<dbReference type="SMART" id="SM00895">
    <property type="entry name" value="FCD"/>
    <property type="match status" value="1"/>
</dbReference>
<evidence type="ECO:0000256" key="2">
    <source>
        <dbReference type="ARBA" id="ARBA00023125"/>
    </source>
</evidence>
<dbReference type="AlphaFoldDB" id="A0A938YIQ3"/>
<dbReference type="GO" id="GO:0003700">
    <property type="term" value="F:DNA-binding transcription factor activity"/>
    <property type="evidence" value="ECO:0007669"/>
    <property type="project" value="InterPro"/>
</dbReference>
<dbReference type="Gene3D" id="1.10.10.10">
    <property type="entry name" value="Winged helix-like DNA-binding domain superfamily/Winged helix DNA-binding domain"/>
    <property type="match status" value="1"/>
</dbReference>
<comment type="caution">
    <text evidence="5">The sequence shown here is derived from an EMBL/GenBank/DDBJ whole genome shotgun (WGS) entry which is preliminary data.</text>
</comment>
<dbReference type="PANTHER" id="PTHR43537:SF5">
    <property type="entry name" value="UXU OPERON TRANSCRIPTIONAL REGULATOR"/>
    <property type="match status" value="1"/>
</dbReference>
<dbReference type="InterPro" id="IPR011711">
    <property type="entry name" value="GntR_C"/>
</dbReference>
<proteinExistence type="predicted"/>
<dbReference type="SUPFAM" id="SSF46785">
    <property type="entry name" value="Winged helix' DNA-binding domain"/>
    <property type="match status" value="1"/>
</dbReference>
<feature type="domain" description="HTH gntR-type" evidence="4">
    <location>
        <begin position="3"/>
        <end position="69"/>
    </location>
</feature>
<evidence type="ECO:0000256" key="3">
    <source>
        <dbReference type="ARBA" id="ARBA00023163"/>
    </source>
</evidence>
<dbReference type="InterPro" id="IPR000524">
    <property type="entry name" value="Tscrpt_reg_HTH_GntR"/>
</dbReference>
<evidence type="ECO:0000259" key="4">
    <source>
        <dbReference type="PROSITE" id="PS50949"/>
    </source>
</evidence>
<name>A0A938YIQ3_9ACTN</name>
<evidence type="ECO:0000313" key="5">
    <source>
        <dbReference type="EMBL" id="MBM9468515.1"/>
    </source>
</evidence>
<accession>A0A938YIQ3</accession>
<sequence length="225" mass="24707">MARSARDTVYDTLRARLASGHYDPDASLIPAVLSEEFAVSRTPVREALGLLERDGLLVATTRGFVIRRRSDEEILEIFEVRAVLDSAAAFAAAGRHSPIDLARLDELSTQARRADDAATVRRLLNEWHDGIRRAAHNDTISALLRTLDAQVKLSAPWRTPATPSDADPAFADSLREHDAVLEAVRAGDAELARHRMLEHLAHDRDTRIRQLVAPMAQESAPADGG</sequence>
<dbReference type="RefSeq" id="WP_205261471.1">
    <property type="nucleotide sequence ID" value="NZ_JAERWK010000019.1"/>
</dbReference>
<gene>
    <name evidence="5" type="ORF">JL106_14620</name>
</gene>
<dbReference type="Pfam" id="PF00392">
    <property type="entry name" value="GntR"/>
    <property type="match status" value="1"/>
</dbReference>
<reference evidence="5" key="1">
    <citation type="submission" date="2021-01" db="EMBL/GenBank/DDBJ databases">
        <title>YIM 132084 draft genome.</title>
        <authorList>
            <person name="An D."/>
        </authorList>
    </citation>
    <scope>NUCLEOTIDE SEQUENCE</scope>
    <source>
        <strain evidence="5">YIM 132084</strain>
    </source>
</reference>
<organism evidence="5 6">
    <name type="scientific">Nakamurella leprariae</name>
    <dbReference type="NCBI Taxonomy" id="2803911"/>
    <lineage>
        <taxon>Bacteria</taxon>
        <taxon>Bacillati</taxon>
        <taxon>Actinomycetota</taxon>
        <taxon>Actinomycetes</taxon>
        <taxon>Nakamurellales</taxon>
        <taxon>Nakamurellaceae</taxon>
        <taxon>Nakamurella</taxon>
    </lineage>
</organism>
<evidence type="ECO:0000256" key="1">
    <source>
        <dbReference type="ARBA" id="ARBA00023015"/>
    </source>
</evidence>